<dbReference type="GO" id="GO:0005930">
    <property type="term" value="C:axoneme"/>
    <property type="evidence" value="ECO:0007669"/>
    <property type="project" value="TreeGrafter"/>
</dbReference>
<feature type="region of interest" description="Disordered" evidence="7">
    <location>
        <begin position="2665"/>
        <end position="2715"/>
    </location>
</feature>
<dbReference type="InterPro" id="IPR013783">
    <property type="entry name" value="Ig-like_fold"/>
</dbReference>
<dbReference type="PANTHER" id="PTHR23053:SF0">
    <property type="entry name" value="HYDROCEPHALUS-INDUCING PROTEIN HOMOLOG"/>
    <property type="match status" value="1"/>
</dbReference>
<dbReference type="GO" id="GO:1904158">
    <property type="term" value="P:axonemal central apparatus assembly"/>
    <property type="evidence" value="ECO:0007669"/>
    <property type="project" value="TreeGrafter"/>
</dbReference>
<evidence type="ECO:0000256" key="4">
    <source>
        <dbReference type="ARBA" id="ARBA00022528"/>
    </source>
</evidence>
<reference evidence="9" key="1">
    <citation type="submission" date="2021-01" db="EMBL/GenBank/DDBJ databases">
        <title>Adiantum capillus-veneris genome.</title>
        <authorList>
            <person name="Fang Y."/>
            <person name="Liao Q."/>
        </authorList>
    </citation>
    <scope>NUCLEOTIDE SEQUENCE</scope>
    <source>
        <strain evidence="9">H3</strain>
        <tissue evidence="9">Leaf</tissue>
    </source>
</reference>
<dbReference type="OrthoDB" id="1919360at2759"/>
<sequence length="3706" mass="414125">MNVQVQLFTPYSSPLILWYEIQKPGGDVKEMITRPHLHIDGQNQSRSCIIEQHNLTDQAYQLVSSVPEEEPLFQPFPQEVIFSGYDPFRKYTAVLQLRNNDKAMRRVQVLTVDPETITVHQPYDQGNEMFVGMGTNKVACGMKVTYIVTFCPESDEDYQSELVVVTDREKFIVPVKCFGRKPVLSVPDEVVFPPTPVKCLSKKNFIIQNVGTKNCTFNITASGAFSVRPTDGYIDKGCFTVCELTFEPVEARSHEEDLKIFYTQCNQCIISKVLGAGCELNIGLSMGLASMPVTFIGKSISANVQLINESSSVVQFVWPEFHDKCKKKEIKDATFNFVASKDYYQRELQIAGGDSFEEASSKVMLEAFSLTPSKGELWPGTILDITVTFSPPKALRYIHTAYCVVSGKSDPLKLEMQGSGIGPQVQLYPDVQDLGNIHLYSTYRFTVELHNTGELEAVYRLMSPLSSEIINFTFNPSSGALPPMEVETIFVEAVCNAMGKFDEKFLWEVDGVLQNLSLKFHGNVGPPEFHLNAKVVDFGDVSYGVGCVKQIELHNASPSPLLFIFQIHKEEDDTSLYSANPESCLIQPEEIKAVDLCIIAMEEKKISAALLLNLEGVGDAIDVIPLHAECFSPQVSLSLETLDYGSCLLRYSYTQEIEIINNSNVPAWYEIVSLSNEDKLSAVMEADAASGTVSCHCQKPVKLSLQTQKLGQISLLVTVNVSGKESKPLTFAISAISCGPSIQIEQPASDTSGTLTWPGENTSILDFGKVQVLQYHACILMLKNLSCIPAELKISLSKKKTVFCIEMDTLVLEPFGSQKLTVTANLDDSVKFTDSLKIITEGSQHLIPLKAVGIGSTLVCTELATGAFDFGKQVTLRPFSYTLNIENQGRKQQSLAWVSMSAAGVLEKGKEKEKRTSNVVAMERKKVFSIAPEKAIIKPHATCQFTLTGYALDAENVIERLRCNVTTTKAVWSHDLFLKADISPLKLLLSSKELFFVQNNSLPDDLQDLSQTLTCKNVSELPIHFELSTKEPFFMNHSECRLQPSESVDIIVNFERQHSEERLSKSLQGNLEIVYTGTNEREALKLQAEVYYPNLQFDVAQLNFGCVIENTLKRLHLNIQNVSRLSANYHWFLIDDSYDIGNTTSIPPIPDRRVSASQLFDILPIRGYLEPGEEEKVEISFNAYPGYECHTRAICEVEGGPQYSIVLEAETGLLSYSLSETSLDFGFQQFNQTAEKYLSLLNSGKIPINFTVGFPCRRQTPFLNVSPLHGTLDPGHNQNFTVSICPLLPERYQTLLTVQVSHFLPYNIHVFGEGVFPHVFVDLPRIRNHKFLTKAKEALANLSRDRITISQPDSHVTVKGDNLGDPQVSSDVVSMAYKIPTIEEIDAEIDRLLLVQSLTVVNDQQNFASEQYQSTELPTGNETTSERLIKDLEKYTINRYLCDFGNVILGESHQKSFSISNAGVLPVSIKGEKTYLKGTGFFFEPEQQLKLSVTSSSKMVEFNLMLKTDSPKFSSGIIEATIPLCIKEAPRTMLLLRANVTKPLLELSTEWLDFDSILFGQCKSIYVQLHNNGKVPCAWEILKPEPNISDFASIRDFAAFRCIPSLGTVLPNECFNLEVRFMPVHRLHSYFVKLPMKILHSSSLRYISCKGHSYNLPFSIEPTEVQLAPIIPKGMPPAQCTMDLVNSSDQLIEVYSLDYDAQYIEEENILRENKTFNEEGFFLLPPRQAGQPFWKELMPTETQTTNPPQRQAPRDSWKAAKEKILPSKKGASAKKPKDEPVENFITELPVLELDTPIFILHGPPLSGKTTQGNLLSLKFNLPVIDVRQVVPGIFVNAQGDGEENDRLQDVGTLMQDFTLHERELIDKIRQRLKQADCNHGVIFDGLHTQFLNSAAIARCILLSVGLQSSVAPLQTDITSSTQTGEQQGIRVWVGNPLVYVLIINFEQDSLAYRYAQIPDIDHAKEKHNSVLDKAPDLSTYPFLTRFPSQEVLDLFFRSEPVLYNLLHGQKGDSLENDVQNKVRICWINGMQEINEVFEDELRVLPSPGVSTQIPMPCTYQVIKRPPVRPSCPEFLSHNFSILTPVSKQEVDIASSKKGKDGGKNTGRLANPAEKARIKGQMHTDQLSDAGSILDDKVSVSTKTVGTKKSSGRKDSPVILSADASQDSSALSIIPEGLTKQSRWIIPPHSKMSLLLRFWAIEEQDFDHTFLFQMVNAPGKASFRCRAKCARPHISCELKKISLPSILHPSFSQNQILSFRKDQMLDFGAIPAGVNPEGFPGIQDSEHSIRLTIHNTGLFDLHVDFDILSNLPSATSQKSSKQPTFFLHPPSMDLKIEEKQDLRIYCYPKQDQLGILEGKLVCKVTDNPEHVQFKLRCLSDVPRANLDPSSLNFERLQVGLLEKKDITIRNTCSLPIHWRFIGLENSATEFAFSETHGVLGAMCTNSVHISFSSILEKILKEHFRLQVFYAKTLDKPAQEFLLAVTAEAYKIDIVVKNENCHEDPNTLDFGILRVAEELLKTLTLQNKGKYPVLFNFCMKRSFSEIFTITPLQGKLEPKEEQKVEVHFNKERRLTKEISFQRVQDFQLCITESHVKKSEQKIVIPVSIKAAYSKFVLAPEHGIHFGSQVCGTTSISHVLTILNVGDSSFNFKLSAEADLEAGEPFVVSSSKQENAPKKESEKAVEGGKGGDSKKGAGGKSKKAPERRPSSAKPETLELKYFTLSPQSGTIHPNEKREVMVCFKAEALGSLSENVRVRISDCDPLLYPQDPVYTVSGDSCMPGIDVGLETIFEEHHVVSSNNNEKIPPKGTFSRKENVFSFGPVVLAAPASKSTGQKPAGQIVEAKLRIENPYKVPCSLEFLISSSSQQVQDSSCFSVSPKTGEIPPLEYMFVTCSFLPATMKIYSSTLDIMLMIKGQAQTSLFKCELTGEGTLPSLSIECPTLLSPFKTPWLKFPRLLKGKSRVLPIVLQNKGLVTVTGKMKIQGKDVSWISFASVQGDLQTALSFESSFSIPSGDSQKIMANFSPIEAKAYKEELVFFIDDNPSVKPTIQITGECYDEDIVFLGLPMDSDNELYFEDCPLESERSLEFSLQNKAEDRHFRFEWPNVECLTFSPGSGYLLGGQVQSIHATFSPSKAMQYVDHEIKLQVCNIHYKGEPETDQVALSQQQGAPVSKQVEKKPNVQPGGGAKEPTYEVVKGRNKVIIAKLRAIADTVRYECFVQEINFKTTMMFQKRAFSFLLKNVSSIAMSFTWMVQGVDGSTPQQEMYVVSPVTASLQAKESVQITVRFCPMEVEDCNHTLICDIPNLDPSSPPLKIALKGKVARPWCYFELLGSGYACRRQDSEQGVVDPQTNVIEFDSLGSNMHGIKYFVATNPTSKPYKFIWEQKVAQKQDHLAEVVPSAAKLNTAEEPFKCLTITGEIMGGRKYEMAFQYNLPRVEHHESLWNFKIPEQKIEVPFLLVSNIKKPALKLDKSVINFGQVLVGSRVNHTVYLRNEEAMPFFFCFARRSYTGMQHESQSAIRIKPRSAIVKPASILPIEVSFAPLTEGRVNVKARCNLKRFNPLFISIKGEAYQYHEEVYMDAEDNGAPIKLSCKEINCIKVRQVETDHKKFMKRLTITNLGKVAFQFLWEWSQDAPVVVEPAGGIVGKGETVPCELSISVTKVDEGLDTDLSCQVMHGKTYQLHISASQPEDEDGKRQRQSDSSAAR</sequence>
<name>A0A9D4ZQP9_ADICA</name>
<dbReference type="Proteomes" id="UP000886520">
    <property type="component" value="Chromosome 2"/>
</dbReference>
<dbReference type="Pfam" id="PF22544">
    <property type="entry name" value="HYDIN_VesB_CFA65-like_Ig"/>
    <property type="match status" value="4"/>
</dbReference>
<dbReference type="InterPro" id="IPR027417">
    <property type="entry name" value="P-loop_NTPase"/>
</dbReference>
<feature type="region of interest" description="Disordered" evidence="7">
    <location>
        <begin position="1740"/>
        <end position="1760"/>
    </location>
</feature>
<keyword evidence="5" id="KW-0969">Cilium</keyword>
<comment type="subcellular location">
    <subcellularLocation>
        <location evidence="1">Cell projection</location>
        <location evidence="1">Cilium</location>
    </subcellularLocation>
    <subcellularLocation>
        <location evidence="2">Cytoplasm</location>
    </subcellularLocation>
</comment>
<feature type="domain" description="HYDIN/VesB/CFA65-like Ig-like" evidence="8">
    <location>
        <begin position="423"/>
        <end position="522"/>
    </location>
</feature>
<gene>
    <name evidence="9" type="ORF">GOP47_0002010</name>
</gene>
<dbReference type="Gene3D" id="2.60.40.10">
    <property type="entry name" value="Immunoglobulins"/>
    <property type="match status" value="20"/>
</dbReference>
<comment type="caution">
    <text evidence="9">The sequence shown here is derived from an EMBL/GenBank/DDBJ whole genome shotgun (WGS) entry which is preliminary data.</text>
</comment>
<evidence type="ECO:0000256" key="2">
    <source>
        <dbReference type="ARBA" id="ARBA00004496"/>
    </source>
</evidence>
<evidence type="ECO:0000256" key="5">
    <source>
        <dbReference type="ARBA" id="ARBA00023069"/>
    </source>
</evidence>
<evidence type="ECO:0000256" key="1">
    <source>
        <dbReference type="ARBA" id="ARBA00004138"/>
    </source>
</evidence>
<proteinExistence type="predicted"/>
<evidence type="ECO:0000259" key="8">
    <source>
        <dbReference type="Pfam" id="PF22544"/>
    </source>
</evidence>
<keyword evidence="6" id="KW-0966">Cell projection</keyword>
<organism evidence="9 10">
    <name type="scientific">Adiantum capillus-veneris</name>
    <name type="common">Maidenhair fern</name>
    <dbReference type="NCBI Taxonomy" id="13818"/>
    <lineage>
        <taxon>Eukaryota</taxon>
        <taxon>Viridiplantae</taxon>
        <taxon>Streptophyta</taxon>
        <taxon>Embryophyta</taxon>
        <taxon>Tracheophyta</taxon>
        <taxon>Polypodiopsida</taxon>
        <taxon>Polypodiidae</taxon>
        <taxon>Polypodiales</taxon>
        <taxon>Pteridineae</taxon>
        <taxon>Pteridaceae</taxon>
        <taxon>Vittarioideae</taxon>
        <taxon>Adiantum</taxon>
    </lineage>
</organism>
<feature type="region of interest" description="Disordered" evidence="7">
    <location>
        <begin position="3166"/>
        <end position="3188"/>
    </location>
</feature>
<dbReference type="InterPro" id="IPR053879">
    <property type="entry name" value="HYDIN_VesB_CFA65-like_Ig"/>
</dbReference>
<dbReference type="PANTHER" id="PTHR23053">
    <property type="entry name" value="DLEC1 DELETED IN LUNG AND ESOPHAGEAL CANCER 1"/>
    <property type="match status" value="1"/>
</dbReference>
<keyword evidence="4" id="KW-0150">Chloroplast</keyword>
<protein>
    <recommendedName>
        <fullName evidence="8">HYDIN/VesB/CFA65-like Ig-like domain-containing protein</fullName>
    </recommendedName>
</protein>
<evidence type="ECO:0000256" key="7">
    <source>
        <dbReference type="SAM" id="MobiDB-lite"/>
    </source>
</evidence>
<dbReference type="EMBL" id="JABFUD020000003">
    <property type="protein sequence ID" value="KAI5082267.1"/>
    <property type="molecule type" value="Genomic_DNA"/>
</dbReference>
<dbReference type="Gene3D" id="3.40.50.300">
    <property type="entry name" value="P-loop containing nucleotide triphosphate hydrolases"/>
    <property type="match status" value="1"/>
</dbReference>
<dbReference type="GO" id="GO:0003341">
    <property type="term" value="P:cilium movement"/>
    <property type="evidence" value="ECO:0007669"/>
    <property type="project" value="TreeGrafter"/>
</dbReference>
<feature type="region of interest" description="Disordered" evidence="7">
    <location>
        <begin position="3684"/>
        <end position="3706"/>
    </location>
</feature>
<feature type="compositionally biased region" description="Polar residues" evidence="7">
    <location>
        <begin position="1740"/>
        <end position="1749"/>
    </location>
</feature>
<keyword evidence="3" id="KW-0963">Cytoplasm</keyword>
<evidence type="ECO:0000256" key="6">
    <source>
        <dbReference type="ARBA" id="ARBA00023273"/>
    </source>
</evidence>
<feature type="compositionally biased region" description="Basic and acidic residues" evidence="7">
    <location>
        <begin position="2672"/>
        <end position="2692"/>
    </location>
</feature>
<evidence type="ECO:0000313" key="9">
    <source>
        <dbReference type="EMBL" id="KAI5082267.1"/>
    </source>
</evidence>
<feature type="domain" description="HYDIN/VesB/CFA65-like Ig-like" evidence="8">
    <location>
        <begin position="2502"/>
        <end position="2570"/>
    </location>
</feature>
<keyword evidence="4" id="KW-0934">Plastid</keyword>
<keyword evidence="10" id="KW-1185">Reference proteome</keyword>
<dbReference type="InterPro" id="IPR033305">
    <property type="entry name" value="Hydin-like"/>
</dbReference>
<evidence type="ECO:0000256" key="3">
    <source>
        <dbReference type="ARBA" id="ARBA00022490"/>
    </source>
</evidence>
<accession>A0A9D4ZQP9</accession>
<dbReference type="SUPFAM" id="SSF52540">
    <property type="entry name" value="P-loop containing nucleoside triphosphate hydrolases"/>
    <property type="match status" value="1"/>
</dbReference>
<feature type="domain" description="HYDIN/VesB/CFA65-like Ig-like" evidence="8">
    <location>
        <begin position="182"/>
        <end position="264"/>
    </location>
</feature>
<evidence type="ECO:0000313" key="10">
    <source>
        <dbReference type="Proteomes" id="UP000886520"/>
    </source>
</evidence>
<feature type="domain" description="HYDIN/VesB/CFA65-like Ig-like" evidence="8">
    <location>
        <begin position="3465"/>
        <end position="3568"/>
    </location>
</feature>